<proteinExistence type="predicted"/>
<dbReference type="GO" id="GO:0009898">
    <property type="term" value="C:cytoplasmic side of plasma membrane"/>
    <property type="evidence" value="ECO:0007669"/>
    <property type="project" value="TreeGrafter"/>
</dbReference>
<dbReference type="AlphaFoldDB" id="A0A7R9JA12"/>
<accession>A0A7R9JA12</accession>
<dbReference type="Pfam" id="PF07647">
    <property type="entry name" value="SAM_2"/>
    <property type="match status" value="1"/>
</dbReference>
<dbReference type="PANTHER" id="PTHR20843:SF0">
    <property type="entry name" value="PROTEIN AVEUGLE"/>
    <property type="match status" value="1"/>
</dbReference>
<reference evidence="2" key="1">
    <citation type="submission" date="2020-11" db="EMBL/GenBank/DDBJ databases">
        <authorList>
            <person name="Tran Van P."/>
        </authorList>
    </citation>
    <scope>NUCLEOTIDE SEQUENCE</scope>
</reference>
<dbReference type="InterPro" id="IPR001660">
    <property type="entry name" value="SAM"/>
</dbReference>
<dbReference type="PANTHER" id="PTHR20843">
    <property type="entry name" value="STERILE ALPHA MOTIF DOMAIN CONTAINING PROTEIN 10"/>
    <property type="match status" value="1"/>
</dbReference>
<dbReference type="InterPro" id="IPR013761">
    <property type="entry name" value="SAM/pointed_sf"/>
</dbReference>
<dbReference type="SUPFAM" id="SSF47769">
    <property type="entry name" value="SAM/Pointed domain"/>
    <property type="match status" value="1"/>
</dbReference>
<feature type="domain" description="SAM" evidence="1">
    <location>
        <begin position="71"/>
        <end position="109"/>
    </location>
</feature>
<name>A0A7R9JA12_TIMCA</name>
<evidence type="ECO:0000313" key="2">
    <source>
        <dbReference type="EMBL" id="CAD7574752.1"/>
    </source>
</evidence>
<protein>
    <submittedName>
        <fullName evidence="2">(California timema) hypothetical protein</fullName>
    </submittedName>
</protein>
<sequence>METQNRSPETCLFVVGARRTEVAASPLQRLLPALLGEVSTVHPTEIRTSIFPPSAVELNTTSALANYATEAHDITGRSLIRFNESTLVRLGVDNEEHRQEIWREIMKLRLKTDIIEIRDLERRNNYD</sequence>
<dbReference type="GO" id="GO:0007169">
    <property type="term" value="P:cell surface receptor protein tyrosine kinase signaling pathway"/>
    <property type="evidence" value="ECO:0007669"/>
    <property type="project" value="TreeGrafter"/>
</dbReference>
<dbReference type="InterPro" id="IPR052268">
    <property type="entry name" value="SAM_domain-containing_protein"/>
</dbReference>
<evidence type="ECO:0000259" key="1">
    <source>
        <dbReference type="Pfam" id="PF07647"/>
    </source>
</evidence>
<organism evidence="2">
    <name type="scientific">Timema californicum</name>
    <name type="common">California timema</name>
    <name type="synonym">Walking stick</name>
    <dbReference type="NCBI Taxonomy" id="61474"/>
    <lineage>
        <taxon>Eukaryota</taxon>
        <taxon>Metazoa</taxon>
        <taxon>Ecdysozoa</taxon>
        <taxon>Arthropoda</taxon>
        <taxon>Hexapoda</taxon>
        <taxon>Insecta</taxon>
        <taxon>Pterygota</taxon>
        <taxon>Neoptera</taxon>
        <taxon>Polyneoptera</taxon>
        <taxon>Phasmatodea</taxon>
        <taxon>Timematodea</taxon>
        <taxon>Timematoidea</taxon>
        <taxon>Timematidae</taxon>
        <taxon>Timema</taxon>
    </lineage>
</organism>
<dbReference type="Gene3D" id="1.10.150.50">
    <property type="entry name" value="Transcription Factor, Ets-1"/>
    <property type="match status" value="1"/>
</dbReference>
<dbReference type="EMBL" id="OE182596">
    <property type="protein sequence ID" value="CAD7574752.1"/>
    <property type="molecule type" value="Genomic_DNA"/>
</dbReference>
<gene>
    <name evidence="2" type="ORF">TCMB3V08_LOCUS7358</name>
</gene>